<name>A0AAV6HFW3_9TELE</name>
<gene>
    <name evidence="1" type="ORF">AALO_G00002610</name>
</gene>
<proteinExistence type="predicted"/>
<accession>A0AAV6HFW3</accession>
<dbReference type="EMBL" id="JADWDJ010000001">
    <property type="protein sequence ID" value="KAG5285369.1"/>
    <property type="molecule type" value="Genomic_DNA"/>
</dbReference>
<keyword evidence="2" id="KW-1185">Reference proteome</keyword>
<evidence type="ECO:0000313" key="2">
    <source>
        <dbReference type="Proteomes" id="UP000823561"/>
    </source>
</evidence>
<evidence type="ECO:0000313" key="1">
    <source>
        <dbReference type="EMBL" id="KAG5285369.1"/>
    </source>
</evidence>
<sequence>MKQSSSLSQFFGVAERQWESEERCPIKPTQQCAVKRTFSGPLQLPRLSCRTTVQCVKNRLGSLLETLSGKPTFYIDVADQDTGSDCLQNTW</sequence>
<dbReference type="AlphaFoldDB" id="A0AAV6HFW3"/>
<protein>
    <submittedName>
        <fullName evidence="1">Uncharacterized protein</fullName>
    </submittedName>
</protein>
<dbReference type="Proteomes" id="UP000823561">
    <property type="component" value="Chromosome 1"/>
</dbReference>
<organism evidence="1 2">
    <name type="scientific">Alosa alosa</name>
    <name type="common">allis shad</name>
    <dbReference type="NCBI Taxonomy" id="278164"/>
    <lineage>
        <taxon>Eukaryota</taxon>
        <taxon>Metazoa</taxon>
        <taxon>Chordata</taxon>
        <taxon>Craniata</taxon>
        <taxon>Vertebrata</taxon>
        <taxon>Euteleostomi</taxon>
        <taxon>Actinopterygii</taxon>
        <taxon>Neopterygii</taxon>
        <taxon>Teleostei</taxon>
        <taxon>Clupei</taxon>
        <taxon>Clupeiformes</taxon>
        <taxon>Clupeoidei</taxon>
        <taxon>Clupeidae</taxon>
        <taxon>Alosa</taxon>
    </lineage>
</organism>
<reference evidence="1 2" key="1">
    <citation type="submission" date="2020-10" db="EMBL/GenBank/DDBJ databases">
        <title>Chromosome-scale genome assembly of the Allis shad, Alosa alosa.</title>
        <authorList>
            <person name="Margot Z."/>
            <person name="Christophe K."/>
            <person name="Cabau C."/>
            <person name="Louis A."/>
            <person name="Berthelot C."/>
            <person name="Parey E."/>
            <person name="Roest Crollius H."/>
            <person name="Montfort J."/>
            <person name="Robinson-Rechavi M."/>
            <person name="Bucao C."/>
            <person name="Bouchez O."/>
            <person name="Gislard M."/>
            <person name="Lluch J."/>
            <person name="Milhes M."/>
            <person name="Lampietro C."/>
            <person name="Lopez Roques C."/>
            <person name="Donnadieu C."/>
            <person name="Braasch I."/>
            <person name="Desvignes T."/>
            <person name="Postlethwait J."/>
            <person name="Bobe J."/>
            <person name="Guiguen Y."/>
        </authorList>
    </citation>
    <scope>NUCLEOTIDE SEQUENCE [LARGE SCALE GENOMIC DNA]</scope>
    <source>
        <strain evidence="1">M-15738</strain>
        <tissue evidence="1">Blood</tissue>
    </source>
</reference>
<comment type="caution">
    <text evidence="1">The sequence shown here is derived from an EMBL/GenBank/DDBJ whole genome shotgun (WGS) entry which is preliminary data.</text>
</comment>